<sequence>MITIVDVHVVARYIVELVFDTGEHRVIDLEDDLWGPMFEPMRTDYDQFCAVAVDPDSGTVAWPNGADMAPEGLYADSRPVRPESRLK</sequence>
<dbReference type="SUPFAM" id="SSF143880">
    <property type="entry name" value="NE0471 N-terminal domain-like"/>
    <property type="match status" value="1"/>
</dbReference>
<dbReference type="Proteomes" id="UP000777774">
    <property type="component" value="Unassembled WGS sequence"/>
</dbReference>
<comment type="caution">
    <text evidence="1">The sequence shown here is derived from an EMBL/GenBank/DDBJ whole genome shotgun (WGS) entry which is preliminary data.</text>
</comment>
<name>A0ABX1JV18_9CELL</name>
<dbReference type="InterPro" id="IPR018841">
    <property type="entry name" value="DUF2442"/>
</dbReference>
<keyword evidence="2" id="KW-1185">Reference proteome</keyword>
<dbReference type="EMBL" id="JAAXOY010000005">
    <property type="protein sequence ID" value="NKY38158.1"/>
    <property type="molecule type" value="Genomic_DNA"/>
</dbReference>
<evidence type="ECO:0000313" key="2">
    <source>
        <dbReference type="Proteomes" id="UP000777774"/>
    </source>
</evidence>
<accession>A0ABX1JV18</accession>
<dbReference type="InterPro" id="IPR036782">
    <property type="entry name" value="NE0471-like_N"/>
</dbReference>
<evidence type="ECO:0000313" key="1">
    <source>
        <dbReference type="EMBL" id="NKY38158.1"/>
    </source>
</evidence>
<gene>
    <name evidence="1" type="ORF">HGA02_01065</name>
</gene>
<reference evidence="1 2" key="1">
    <citation type="submission" date="2020-04" db="EMBL/GenBank/DDBJ databases">
        <title>MicrobeNet Type strains.</title>
        <authorList>
            <person name="Nicholson A.C."/>
        </authorList>
    </citation>
    <scope>NUCLEOTIDE SEQUENCE [LARGE SCALE GENOMIC DNA]</scope>
    <source>
        <strain evidence="1 2">ATCC BAA-787</strain>
    </source>
</reference>
<dbReference type="Pfam" id="PF10387">
    <property type="entry name" value="DUF2442"/>
    <property type="match status" value="1"/>
</dbReference>
<dbReference type="Gene3D" id="3.30.2020.10">
    <property type="entry name" value="NE0471-like N-terminal domain"/>
    <property type="match status" value="1"/>
</dbReference>
<proteinExistence type="predicted"/>
<protein>
    <submittedName>
        <fullName evidence="1">DUF2442 domain-containing protein</fullName>
    </submittedName>
</protein>
<organism evidence="1 2">
    <name type="scientific">Cellulomonas septica</name>
    <dbReference type="NCBI Taxonomy" id="285080"/>
    <lineage>
        <taxon>Bacteria</taxon>
        <taxon>Bacillati</taxon>
        <taxon>Actinomycetota</taxon>
        <taxon>Actinomycetes</taxon>
        <taxon>Micrococcales</taxon>
        <taxon>Cellulomonadaceae</taxon>
        <taxon>Cellulomonas</taxon>
    </lineage>
</organism>